<gene>
    <name evidence="3" type="ORF">Q2T42_09755</name>
</gene>
<comment type="similarity">
    <text evidence="2">Belongs to the 4-hydroxybenzoyl-CoA thioesterase family. DHNA-CoA hydrolase subfamily.</text>
</comment>
<comment type="pathway">
    <text evidence="2">Quinol/quinone metabolism; 1,4-dihydroxy-2-naphthoate biosynthesis; 1,4-dihydroxy-2-naphthoate from chorismate: step 7/7.</text>
</comment>
<dbReference type="GO" id="GO:0061522">
    <property type="term" value="F:1,4-dihydroxy-2-naphthoyl-CoA thioesterase activity"/>
    <property type="evidence" value="ECO:0007669"/>
    <property type="project" value="UniProtKB-EC"/>
</dbReference>
<evidence type="ECO:0000313" key="3">
    <source>
        <dbReference type="EMBL" id="WNZ48114.1"/>
    </source>
</evidence>
<protein>
    <recommendedName>
        <fullName evidence="2">1,4-dihydroxy-2-naphthoyl-CoA hydrolase</fullName>
        <shortName evidence="2">DHNA-CoA hydrolase</shortName>
        <ecNumber evidence="2">3.1.2.28</ecNumber>
    </recommendedName>
    <alternativeName>
        <fullName evidence="2">DHNA-CoA thioesterase</fullName>
    </alternativeName>
</protein>
<dbReference type="RefSeq" id="WP_268180653.1">
    <property type="nucleotide sequence ID" value="NZ_CP130144.1"/>
</dbReference>
<dbReference type="GO" id="GO:0047617">
    <property type="term" value="F:fatty acyl-CoA hydrolase activity"/>
    <property type="evidence" value="ECO:0007669"/>
    <property type="project" value="TreeGrafter"/>
</dbReference>
<dbReference type="InterPro" id="IPR022829">
    <property type="entry name" value="DHNA_CoA_hydrolase"/>
</dbReference>
<keyword evidence="1 2" id="KW-0378">Hydrolase</keyword>
<sequence>MGFTYDRTIHFSETDAAGVVYFANVLTLCHEAYEASLAASGISVRSFFSGQDIAVPIVHAEVDFFSPMFCGDLITISLTPHPLKPSEFEIRYQLTHDSKSLGKALTRHVCIETKTRTRIELSEQLQCWVDRFR</sequence>
<dbReference type="AlphaFoldDB" id="A0AA97AT41"/>
<comment type="catalytic activity">
    <reaction evidence="2">
        <text>1,4-dihydroxy-2-naphthoyl-CoA + H2O = 1,4-dihydroxy-2-naphthoate + CoA + H(+)</text>
        <dbReference type="Rhea" id="RHEA:26309"/>
        <dbReference type="ChEBI" id="CHEBI:11173"/>
        <dbReference type="ChEBI" id="CHEBI:15377"/>
        <dbReference type="ChEBI" id="CHEBI:15378"/>
        <dbReference type="ChEBI" id="CHEBI:57287"/>
        <dbReference type="ChEBI" id="CHEBI:58897"/>
        <dbReference type="EC" id="3.1.2.28"/>
    </reaction>
</comment>
<feature type="active site" evidence="2">
    <location>
        <position position="15"/>
    </location>
</feature>
<dbReference type="Pfam" id="PF13279">
    <property type="entry name" value="4HBT_2"/>
    <property type="match status" value="1"/>
</dbReference>
<reference evidence="3" key="2">
    <citation type="submission" date="2023-07" db="EMBL/GenBank/DDBJ databases">
        <authorList>
            <person name="Bai X.-H."/>
            <person name="Wang H.-H."/>
            <person name="Wang J."/>
            <person name="Ma M.-Y."/>
            <person name="Hu H.-H."/>
            <person name="Song Z.-L."/>
            <person name="Ma H.-G."/>
            <person name="Fan Y."/>
            <person name="Du C.-Y."/>
            <person name="Xu J.-C."/>
        </authorList>
    </citation>
    <scope>NUCLEOTIDE SEQUENCE</scope>
    <source>
        <strain evidence="3">CZ1</strain>
    </source>
</reference>
<dbReference type="InterPro" id="IPR029069">
    <property type="entry name" value="HotDog_dom_sf"/>
</dbReference>
<name>A0AA97AT41_LEPBY</name>
<dbReference type="Gene3D" id="3.10.129.10">
    <property type="entry name" value="Hotdog Thioesterase"/>
    <property type="match status" value="1"/>
</dbReference>
<dbReference type="PANTHER" id="PTHR31793:SF37">
    <property type="entry name" value="ACYL-COA THIOESTER HYDROLASE YBGC"/>
    <property type="match status" value="1"/>
</dbReference>
<dbReference type="HAMAP" id="MF_02101">
    <property type="entry name" value="DHNA_CoA_hydrolase"/>
    <property type="match status" value="1"/>
</dbReference>
<dbReference type="PANTHER" id="PTHR31793">
    <property type="entry name" value="4-HYDROXYBENZOYL-COA THIOESTERASE FAMILY MEMBER"/>
    <property type="match status" value="1"/>
</dbReference>
<dbReference type="GO" id="GO:0042372">
    <property type="term" value="P:phylloquinone biosynthetic process"/>
    <property type="evidence" value="ECO:0007669"/>
    <property type="project" value="UniProtKB-UniRule"/>
</dbReference>
<comment type="function">
    <text evidence="2">Catalyzes the hydrolysis of 1,4-dihydroxy-2-naphthoyl-CoA (DHNA-CoA) to 1,4-dihydroxy-2-naphthoate (DHNA), a reaction involved in phylloquinone (vitamin K1) biosynthesis.</text>
</comment>
<dbReference type="EMBL" id="CP130144">
    <property type="protein sequence ID" value="WNZ48114.1"/>
    <property type="molecule type" value="Genomic_DNA"/>
</dbReference>
<organism evidence="3">
    <name type="scientific">Leptolyngbya boryana CZ1</name>
    <dbReference type="NCBI Taxonomy" id="3060204"/>
    <lineage>
        <taxon>Bacteria</taxon>
        <taxon>Bacillati</taxon>
        <taxon>Cyanobacteriota</taxon>
        <taxon>Cyanophyceae</taxon>
        <taxon>Leptolyngbyales</taxon>
        <taxon>Leptolyngbyaceae</taxon>
        <taxon>Leptolyngbya group</taxon>
        <taxon>Leptolyngbya</taxon>
    </lineage>
</organism>
<dbReference type="SUPFAM" id="SSF54637">
    <property type="entry name" value="Thioesterase/thiol ester dehydrase-isomerase"/>
    <property type="match status" value="1"/>
</dbReference>
<dbReference type="EC" id="3.1.2.28" evidence="2"/>
<accession>A0AA97AT41</accession>
<evidence type="ECO:0000256" key="2">
    <source>
        <dbReference type="HAMAP-Rule" id="MF_02101"/>
    </source>
</evidence>
<evidence type="ECO:0000256" key="1">
    <source>
        <dbReference type="ARBA" id="ARBA00022801"/>
    </source>
</evidence>
<reference evidence="3" key="1">
    <citation type="journal article" date="2023" name="Plants (Basel)">
        <title>Genomic Analysis of Leptolyngbya boryana CZ1 Reveals Efficient Carbon Fixation Modules.</title>
        <authorList>
            <person name="Bai X."/>
            <person name="Wang H."/>
            <person name="Cheng W."/>
            <person name="Wang J."/>
            <person name="Ma M."/>
            <person name="Hu H."/>
            <person name="Song Z."/>
            <person name="Ma H."/>
            <person name="Fan Y."/>
            <person name="Du C."/>
            <person name="Xu J."/>
        </authorList>
    </citation>
    <scope>NUCLEOTIDE SEQUENCE</scope>
    <source>
        <strain evidence="3">CZ1</strain>
    </source>
</reference>
<proteinExistence type="inferred from homology"/>
<dbReference type="InterPro" id="IPR050563">
    <property type="entry name" value="4-hydroxybenzoyl-CoA_TE"/>
</dbReference>
<dbReference type="CDD" id="cd00586">
    <property type="entry name" value="4HBT"/>
    <property type="match status" value="1"/>
</dbReference>
<comment type="pathway">
    <text evidence="2">Cofactor biosynthesis; phylloquinone biosynthesis.</text>
</comment>